<proteinExistence type="inferred from homology"/>
<evidence type="ECO:0000256" key="2">
    <source>
        <dbReference type="ARBA" id="ARBA00007531"/>
    </source>
</evidence>
<accession>A0A1S1NFD3</accession>
<dbReference type="AlphaFoldDB" id="A0A1S1NFD3"/>
<keyword evidence="6" id="KW-0472">Membrane</keyword>
<dbReference type="InterPro" id="IPR008693">
    <property type="entry name" value="MmpS"/>
</dbReference>
<reference evidence="8" key="3">
    <citation type="submission" date="2018-01" db="EMBL/GenBank/DDBJ databases">
        <authorList>
            <person name="Gaut B.S."/>
            <person name="Morton B.R."/>
            <person name="Clegg M.T."/>
            <person name="Duvall M.R."/>
        </authorList>
    </citation>
    <scope>NUCLEOTIDE SEQUENCE</scope>
    <source>
        <strain evidence="8">ATCC BAA-2683</strain>
    </source>
</reference>
<reference evidence="7 9" key="1">
    <citation type="submission" date="2016-10" db="EMBL/GenBank/DDBJ databases">
        <title>Genome sequence of Mycobacterium talmonii.</title>
        <authorList>
            <person name="Greninger A.L."/>
            <person name="Elliott B."/>
            <person name="Vasireddy S."/>
            <person name="Vasireddy R."/>
        </authorList>
    </citation>
    <scope>NUCLEOTIDE SEQUENCE [LARGE SCALE GENOMIC DNA]</scope>
    <source>
        <strain evidence="7">MO-5499</strain>
        <strain evidence="9">NE-TNMC-100812</strain>
    </source>
</reference>
<evidence type="ECO:0000256" key="4">
    <source>
        <dbReference type="ARBA" id="ARBA00022692"/>
    </source>
</evidence>
<gene>
    <name evidence="8" type="primary">mmpS4_7</name>
    <name evidence="7" type="ORF">BKN37_19820</name>
    <name evidence="8" type="ORF">C1Y40_05125</name>
</gene>
<evidence type="ECO:0000313" key="9">
    <source>
        <dbReference type="Proteomes" id="UP000179734"/>
    </source>
</evidence>
<protein>
    <submittedName>
        <fullName evidence="8">Siderophore export accessory protein MmpS4</fullName>
    </submittedName>
</protein>
<sequence>MVNLLKRRWVPLVVVLALAVGGFAVYRLHGIFPITSSSRLDPRSMTPPYAAKSATYEIVGPAGTVGVVNWMDEKAQPRQENFTTLPWSRTITARLPGIFAYVVAQGNSGYIGCRITVDGRLVDQQSAHARNAQISCLDKSA</sequence>
<dbReference type="EMBL" id="MLQM01000132">
    <property type="protein sequence ID" value="OHU99042.1"/>
    <property type="molecule type" value="Genomic_DNA"/>
</dbReference>
<dbReference type="EMBL" id="PPEA01000728">
    <property type="protein sequence ID" value="PQM44715.1"/>
    <property type="molecule type" value="Genomic_DNA"/>
</dbReference>
<dbReference type="Pfam" id="PF05423">
    <property type="entry name" value="Mycobact_memb"/>
    <property type="match status" value="1"/>
</dbReference>
<dbReference type="GO" id="GO:0005886">
    <property type="term" value="C:plasma membrane"/>
    <property type="evidence" value="ECO:0007669"/>
    <property type="project" value="UniProtKB-SubCell"/>
</dbReference>
<evidence type="ECO:0000313" key="7">
    <source>
        <dbReference type="EMBL" id="OHU99042.1"/>
    </source>
</evidence>
<evidence type="ECO:0000256" key="3">
    <source>
        <dbReference type="ARBA" id="ARBA00022475"/>
    </source>
</evidence>
<comment type="subcellular location">
    <subcellularLocation>
        <location evidence="1">Cell membrane</location>
    </subcellularLocation>
</comment>
<keyword evidence="9" id="KW-1185">Reference proteome</keyword>
<comment type="similarity">
    <text evidence="2">Belongs to the MmpS family.</text>
</comment>
<evidence type="ECO:0000256" key="6">
    <source>
        <dbReference type="ARBA" id="ARBA00023136"/>
    </source>
</evidence>
<dbReference type="Gene3D" id="2.60.40.2880">
    <property type="entry name" value="MmpS1-5, C-terminal soluble domain"/>
    <property type="match status" value="1"/>
</dbReference>
<organism evidence="7 9">
    <name type="scientific">Mycobacterium talmoniae</name>
    <dbReference type="NCBI Taxonomy" id="1858794"/>
    <lineage>
        <taxon>Bacteria</taxon>
        <taxon>Bacillati</taxon>
        <taxon>Actinomycetota</taxon>
        <taxon>Actinomycetes</taxon>
        <taxon>Mycobacteriales</taxon>
        <taxon>Mycobacteriaceae</taxon>
        <taxon>Mycobacterium</taxon>
    </lineage>
</organism>
<evidence type="ECO:0000256" key="1">
    <source>
        <dbReference type="ARBA" id="ARBA00004236"/>
    </source>
</evidence>
<evidence type="ECO:0000256" key="5">
    <source>
        <dbReference type="ARBA" id="ARBA00022989"/>
    </source>
</evidence>
<dbReference type="Proteomes" id="UP000179734">
    <property type="component" value="Unassembled WGS sequence"/>
</dbReference>
<dbReference type="Proteomes" id="UP000238296">
    <property type="component" value="Unassembled WGS sequence"/>
</dbReference>
<dbReference type="InterPro" id="IPR038468">
    <property type="entry name" value="MmpS_C"/>
</dbReference>
<comment type="caution">
    <text evidence="7">The sequence shown here is derived from an EMBL/GenBank/DDBJ whole genome shotgun (WGS) entry which is preliminary data.</text>
</comment>
<keyword evidence="3" id="KW-1003">Cell membrane</keyword>
<name>A0A1S1NFD3_9MYCO</name>
<keyword evidence="5" id="KW-1133">Transmembrane helix</keyword>
<evidence type="ECO:0000313" key="8">
    <source>
        <dbReference type="EMBL" id="PQM44715.1"/>
    </source>
</evidence>
<evidence type="ECO:0000313" key="10">
    <source>
        <dbReference type="Proteomes" id="UP000238296"/>
    </source>
</evidence>
<keyword evidence="4" id="KW-0812">Transmembrane</keyword>
<reference evidence="8 10" key="2">
    <citation type="journal article" date="2017" name="Int. J. Syst. Evol. Microbiol.">
        <title>Mycobacterium talmoniae sp. nov., a slowly growing mycobacterium isolated from human respiratory samples.</title>
        <authorList>
            <person name="Davidson R.M."/>
            <person name="DeGroote M.A."/>
            <person name="Marola J.L."/>
            <person name="Buss S."/>
            <person name="Jones V."/>
            <person name="McNeil M.R."/>
            <person name="Freifeld A.G."/>
            <person name="Elaine Epperson L."/>
            <person name="Hasan N.A."/>
            <person name="Jackson M."/>
            <person name="Iwen P.C."/>
            <person name="Salfinger M."/>
            <person name="Strong M."/>
        </authorList>
    </citation>
    <scope>NUCLEOTIDE SEQUENCE [LARGE SCALE GENOMIC DNA]</scope>
    <source>
        <strain evidence="8 10">ATCC BAA-2683</strain>
    </source>
</reference>